<dbReference type="PROSITE" id="PS00018">
    <property type="entry name" value="EF_HAND_1"/>
    <property type="match status" value="1"/>
</dbReference>
<dbReference type="InterPro" id="IPR012334">
    <property type="entry name" value="Pectin_lyas_fold"/>
</dbReference>
<dbReference type="AlphaFoldDB" id="A0A955L1C3"/>
<dbReference type="Pfam" id="PF13229">
    <property type="entry name" value="Beta_helix"/>
    <property type="match status" value="1"/>
</dbReference>
<dbReference type="Gene3D" id="1.10.1330.10">
    <property type="entry name" value="Dockerin domain"/>
    <property type="match status" value="1"/>
</dbReference>
<protein>
    <recommendedName>
        <fullName evidence="1">Probable pectate lyase C</fullName>
    </recommendedName>
</protein>
<proteinExistence type="predicted"/>
<dbReference type="SUPFAM" id="SSF51126">
    <property type="entry name" value="Pectin lyase-like"/>
    <property type="match status" value="1"/>
</dbReference>
<accession>A0A955L1C3</accession>
<name>A0A955L1C3_9BACT</name>
<reference evidence="3" key="2">
    <citation type="journal article" date="2021" name="Microbiome">
        <title>Successional dynamics and alternative stable states in a saline activated sludge microbial community over 9 years.</title>
        <authorList>
            <person name="Wang Y."/>
            <person name="Ye J."/>
            <person name="Ju F."/>
            <person name="Liu L."/>
            <person name="Boyd J.A."/>
            <person name="Deng Y."/>
            <person name="Parks D.H."/>
            <person name="Jiang X."/>
            <person name="Yin X."/>
            <person name="Woodcroft B.J."/>
            <person name="Tyson G.W."/>
            <person name="Hugenholtz P."/>
            <person name="Polz M.F."/>
            <person name="Zhang T."/>
        </authorList>
    </citation>
    <scope>NUCLEOTIDE SEQUENCE</scope>
    <source>
        <strain evidence="3">HKST-UBA13</strain>
    </source>
</reference>
<dbReference type="EMBL" id="JAGQLJ010000048">
    <property type="protein sequence ID" value="MCA9381108.1"/>
    <property type="molecule type" value="Genomic_DNA"/>
</dbReference>
<dbReference type="Proteomes" id="UP000775877">
    <property type="component" value="Unassembled WGS sequence"/>
</dbReference>
<feature type="domain" description="Right handed beta helix" evidence="2">
    <location>
        <begin position="265"/>
        <end position="398"/>
    </location>
</feature>
<reference evidence="3" key="1">
    <citation type="submission" date="2020-04" db="EMBL/GenBank/DDBJ databases">
        <authorList>
            <person name="Zhang T."/>
        </authorList>
    </citation>
    <scope>NUCLEOTIDE SEQUENCE</scope>
    <source>
        <strain evidence="3">HKST-UBA13</strain>
    </source>
</reference>
<evidence type="ECO:0000313" key="4">
    <source>
        <dbReference type="Proteomes" id="UP000775877"/>
    </source>
</evidence>
<gene>
    <name evidence="3" type="ORF">KC678_02490</name>
</gene>
<organism evidence="3 4">
    <name type="scientific">Candidatus Dojkabacteria bacterium</name>
    <dbReference type="NCBI Taxonomy" id="2099670"/>
    <lineage>
        <taxon>Bacteria</taxon>
        <taxon>Candidatus Dojkabacteria</taxon>
    </lineage>
</organism>
<dbReference type="InterPro" id="IPR018247">
    <property type="entry name" value="EF_Hand_1_Ca_BS"/>
</dbReference>
<sequence length="591" mass="63883">MFNKFKHPCTYLLILILGTLLVIGVSIVTKSNDNTNVLSVSDTTNAYGCGTMDNNSDSTINLGDFAVFVKVYGSQCSLSAKPTTIPSCGYIDGNENGKVDLPDFALFSQLYLNSNCTTSGESFGGSTGGSNGGSQTQPEVQYNNAWYVSKNGNNGDGTSWTNAWNELNQIDWNSVEPGDVVYIDGGTTSCAYPTLVTGITAQPKTSQNGSCGMQYTTTLNPAKNGTSTDPITIKLSTESGRDGTAVVFGGRNTPLPYCSQSGYSDSVQNRTAFDLQSQSYIVVDGSKWSGIKLYGWLFGVELNSSANNLTFKHLEIFDNGNPIPDQKGVELSGTNITFERSIIHDNGQDAFQSGGGISNFTLKQSWLFNQRRSDISATDVFNGCRHSDGIQVYSGGSQYGLLVEDSIIGPGFLQGLILGDYTSSGAQYINYGDVHDVTIRNSLLISYDGPNFNANLYTKYDSGVAYPNNPPTNYEFDHVTTYVNPGRDNWNIYLLGSGHNIHDSIFYGGGARQLTFGSNPTFSNNVRYNVQDYGGVTTNSDPNFVDSSYWDAPEDYADFDFTSQTYSSTDKGTCVVSPAVLFSLDPGQHCP</sequence>
<comment type="caution">
    <text evidence="3">The sequence shown here is derived from an EMBL/GenBank/DDBJ whole genome shotgun (WGS) entry which is preliminary data.</text>
</comment>
<dbReference type="InterPro" id="IPR011050">
    <property type="entry name" value="Pectin_lyase_fold/virulence"/>
</dbReference>
<evidence type="ECO:0000256" key="1">
    <source>
        <dbReference type="ARBA" id="ARBA00016512"/>
    </source>
</evidence>
<dbReference type="InterPro" id="IPR039448">
    <property type="entry name" value="Beta_helix"/>
</dbReference>
<evidence type="ECO:0000313" key="3">
    <source>
        <dbReference type="EMBL" id="MCA9381108.1"/>
    </source>
</evidence>
<dbReference type="GO" id="GO:0000272">
    <property type="term" value="P:polysaccharide catabolic process"/>
    <property type="evidence" value="ECO:0007669"/>
    <property type="project" value="InterPro"/>
</dbReference>
<evidence type="ECO:0000259" key="2">
    <source>
        <dbReference type="Pfam" id="PF13229"/>
    </source>
</evidence>
<dbReference type="Gene3D" id="2.160.20.10">
    <property type="entry name" value="Single-stranded right-handed beta-helix, Pectin lyase-like"/>
    <property type="match status" value="1"/>
</dbReference>
<dbReference type="InterPro" id="IPR036439">
    <property type="entry name" value="Dockerin_dom_sf"/>
</dbReference>